<evidence type="ECO:0000313" key="2">
    <source>
        <dbReference type="Proteomes" id="UP000184233"/>
    </source>
</evidence>
<evidence type="ECO:0008006" key="3">
    <source>
        <dbReference type="Google" id="ProtNLM"/>
    </source>
</evidence>
<proteinExistence type="predicted"/>
<name>A0A1M3L6I6_9BACT</name>
<dbReference type="STRING" id="1895771.BGO89_00880"/>
<gene>
    <name evidence="1" type="ORF">BGO89_00880</name>
</gene>
<dbReference type="AlphaFoldDB" id="A0A1M3L6I6"/>
<reference evidence="1 2" key="1">
    <citation type="submission" date="2016-09" db="EMBL/GenBank/DDBJ databases">
        <title>Genome-resolved meta-omics ties microbial dynamics to process performance in biotechnology for thiocyanate degradation.</title>
        <authorList>
            <person name="Kantor R.S."/>
            <person name="Huddy R.J."/>
            <person name="Iyer R."/>
            <person name="Thomas B.C."/>
            <person name="Brown C.T."/>
            <person name="Anantharaman K."/>
            <person name="Tringe S."/>
            <person name="Hettich R.L."/>
            <person name="Harrison S.T."/>
            <person name="Banfield J.F."/>
        </authorList>
    </citation>
    <scope>NUCLEOTIDE SEQUENCE [LARGE SCALE GENOMIC DNA]</scope>
    <source>
        <strain evidence="1">59-99</strain>
    </source>
</reference>
<organism evidence="1 2">
    <name type="scientific">Candidatus Kapaibacterium thiocyanatum</name>
    <dbReference type="NCBI Taxonomy" id="1895771"/>
    <lineage>
        <taxon>Bacteria</taxon>
        <taxon>Pseudomonadati</taxon>
        <taxon>Candidatus Kapaibacteriota</taxon>
        <taxon>Candidatus Kapaibacteriia</taxon>
        <taxon>Candidatus Kapaibacteriales</taxon>
        <taxon>Candidatus Kapaibacteriaceae</taxon>
        <taxon>Candidatus Kapaibacterium</taxon>
    </lineage>
</organism>
<evidence type="ECO:0000313" key="1">
    <source>
        <dbReference type="EMBL" id="OJX61176.1"/>
    </source>
</evidence>
<dbReference type="Proteomes" id="UP000184233">
    <property type="component" value="Unassembled WGS sequence"/>
</dbReference>
<dbReference type="Pfam" id="PF13376">
    <property type="entry name" value="OmdA"/>
    <property type="match status" value="1"/>
</dbReference>
<dbReference type="EMBL" id="MKVH01000002">
    <property type="protein sequence ID" value="OJX61176.1"/>
    <property type="molecule type" value="Genomic_DNA"/>
</dbReference>
<accession>A0A1M3L6I6</accession>
<sequence length="70" mass="7942">MTTKNGVDVPAELAEALKGRPALKETFERMSAACQREYLQWIDEAKRAETRLKRIEGTLTGIADWGERHP</sequence>
<comment type="caution">
    <text evidence="1">The sequence shown here is derived from an EMBL/GenBank/DDBJ whole genome shotgun (WGS) entry which is preliminary data.</text>
</comment>
<protein>
    <recommendedName>
        <fullName evidence="3">Bacteriocin-protection protein</fullName>
    </recommendedName>
</protein>